<gene>
    <name evidence="2" type="ORF">PM001_LOCUS10512</name>
</gene>
<dbReference type="InterPro" id="IPR043502">
    <property type="entry name" value="DNA/RNA_pol_sf"/>
</dbReference>
<dbReference type="SUPFAM" id="SSF56672">
    <property type="entry name" value="DNA/RNA polymerases"/>
    <property type="match status" value="1"/>
</dbReference>
<protein>
    <recommendedName>
        <fullName evidence="4">Reverse transcriptase</fullName>
    </recommendedName>
</protein>
<dbReference type="AlphaFoldDB" id="A0AAV1TV85"/>
<organism evidence="2 3">
    <name type="scientific">Peronospora matthiolae</name>
    <dbReference type="NCBI Taxonomy" id="2874970"/>
    <lineage>
        <taxon>Eukaryota</taxon>
        <taxon>Sar</taxon>
        <taxon>Stramenopiles</taxon>
        <taxon>Oomycota</taxon>
        <taxon>Peronosporomycetes</taxon>
        <taxon>Peronosporales</taxon>
        <taxon>Peronosporaceae</taxon>
        <taxon>Peronospora</taxon>
    </lineage>
</organism>
<reference evidence="2" key="1">
    <citation type="submission" date="2024-01" db="EMBL/GenBank/DDBJ databases">
        <authorList>
            <person name="Webb A."/>
        </authorList>
    </citation>
    <scope>NUCLEOTIDE SEQUENCE</scope>
    <source>
        <strain evidence="2">Pm1</strain>
    </source>
</reference>
<feature type="compositionally biased region" description="Basic and acidic residues" evidence="1">
    <location>
        <begin position="1"/>
        <end position="22"/>
    </location>
</feature>
<evidence type="ECO:0000313" key="2">
    <source>
        <dbReference type="EMBL" id="CAK7925362.1"/>
    </source>
</evidence>
<name>A0AAV1TV85_9STRA</name>
<evidence type="ECO:0008006" key="4">
    <source>
        <dbReference type="Google" id="ProtNLM"/>
    </source>
</evidence>
<feature type="region of interest" description="Disordered" evidence="1">
    <location>
        <begin position="1"/>
        <end position="28"/>
    </location>
</feature>
<comment type="caution">
    <text evidence="2">The sequence shown here is derived from an EMBL/GenBank/DDBJ whole genome shotgun (WGS) entry which is preliminary data.</text>
</comment>
<dbReference type="Gene3D" id="3.10.10.10">
    <property type="entry name" value="HIV Type 1 Reverse Transcriptase, subunit A, domain 1"/>
    <property type="match status" value="1"/>
</dbReference>
<evidence type="ECO:0000256" key="1">
    <source>
        <dbReference type="SAM" id="MobiDB-lite"/>
    </source>
</evidence>
<proteinExistence type="predicted"/>
<accession>A0AAV1TV85</accession>
<dbReference type="EMBL" id="CAKLBY020000086">
    <property type="protein sequence ID" value="CAK7925362.1"/>
    <property type="molecule type" value="Genomic_DNA"/>
</dbReference>
<evidence type="ECO:0000313" key="3">
    <source>
        <dbReference type="Proteomes" id="UP001162060"/>
    </source>
</evidence>
<dbReference type="Proteomes" id="UP001162060">
    <property type="component" value="Unassembled WGS sequence"/>
</dbReference>
<sequence>MTDVTERQIVKEDRLDSDEPRSPEAPAVFNTSVKAEEIYRSQEHSYDIIRQAQEIAIGDDHPVGDDQELKLSDQKIQNATVLNREGDMTDETQTKSVDYRRDGGDLFAEEMDQHMALLPKIIAPTKEVAIDDIQVGDPGVPLTDDQEKLRKLLWKNRHLLIGKENTLPPAARGAVYYIDVGGAKPIAQSVRPVAPKYREKLADLIKGLLSAKVIQMSISLWASPIVVITSKLGRTYGCASITGG</sequence>